<protein>
    <submittedName>
        <fullName evidence="1">7698_t:CDS:1</fullName>
    </submittedName>
</protein>
<organism evidence="1 2">
    <name type="scientific">Funneliformis mosseae</name>
    <name type="common">Endomycorrhizal fungus</name>
    <name type="synonym">Glomus mosseae</name>
    <dbReference type="NCBI Taxonomy" id="27381"/>
    <lineage>
        <taxon>Eukaryota</taxon>
        <taxon>Fungi</taxon>
        <taxon>Fungi incertae sedis</taxon>
        <taxon>Mucoromycota</taxon>
        <taxon>Glomeromycotina</taxon>
        <taxon>Glomeromycetes</taxon>
        <taxon>Glomerales</taxon>
        <taxon>Glomeraceae</taxon>
        <taxon>Funneliformis</taxon>
    </lineage>
</organism>
<evidence type="ECO:0000313" key="1">
    <source>
        <dbReference type="EMBL" id="CAG8520020.1"/>
    </source>
</evidence>
<evidence type="ECO:0000313" key="2">
    <source>
        <dbReference type="Proteomes" id="UP000789375"/>
    </source>
</evidence>
<sequence length="71" mass="7851">DSSPMVKIAKPLSLSDVICIYAIIRLLPQDLRLVWFVGFNTTFSKTFDIRSNMKLTKSGGQSTSLKGDKGD</sequence>
<dbReference type="AlphaFoldDB" id="A0A9N9A8C8"/>
<dbReference type="EMBL" id="CAJVPP010000891">
    <property type="protein sequence ID" value="CAG8520020.1"/>
    <property type="molecule type" value="Genomic_DNA"/>
</dbReference>
<comment type="caution">
    <text evidence="1">The sequence shown here is derived from an EMBL/GenBank/DDBJ whole genome shotgun (WGS) entry which is preliminary data.</text>
</comment>
<name>A0A9N9A8C8_FUNMO</name>
<accession>A0A9N9A8C8</accession>
<dbReference type="Proteomes" id="UP000789375">
    <property type="component" value="Unassembled WGS sequence"/>
</dbReference>
<feature type="non-terminal residue" evidence="1">
    <location>
        <position position="71"/>
    </location>
</feature>
<keyword evidence="2" id="KW-1185">Reference proteome</keyword>
<proteinExistence type="predicted"/>
<gene>
    <name evidence="1" type="ORF">FMOSSE_LOCUS4983</name>
</gene>
<reference evidence="1" key="1">
    <citation type="submission" date="2021-06" db="EMBL/GenBank/DDBJ databases">
        <authorList>
            <person name="Kallberg Y."/>
            <person name="Tangrot J."/>
            <person name="Rosling A."/>
        </authorList>
    </citation>
    <scope>NUCLEOTIDE SEQUENCE</scope>
    <source>
        <strain evidence="1">87-6 pot B 2015</strain>
    </source>
</reference>